<dbReference type="GO" id="GO:0005886">
    <property type="term" value="C:plasma membrane"/>
    <property type="evidence" value="ECO:0007669"/>
    <property type="project" value="UniProtKB-SubCell"/>
</dbReference>
<feature type="transmembrane region" description="Helical" evidence="6">
    <location>
        <begin position="276"/>
        <end position="299"/>
    </location>
</feature>
<keyword evidence="4 6" id="KW-1133">Transmembrane helix</keyword>
<feature type="transmembrane region" description="Helical" evidence="6">
    <location>
        <begin position="660"/>
        <end position="681"/>
    </location>
</feature>
<keyword evidence="2" id="KW-1003">Cell membrane</keyword>
<evidence type="ECO:0000313" key="9">
    <source>
        <dbReference type="Proteomes" id="UP000289758"/>
    </source>
</evidence>
<dbReference type="OrthoDB" id="9794724at2"/>
<comment type="subcellular location">
    <subcellularLocation>
        <location evidence="1">Cell membrane</location>
        <topology evidence="1">Multi-pass membrane protein</topology>
    </subcellularLocation>
</comment>
<dbReference type="AlphaFoldDB" id="A0A4Q1ARR1"/>
<evidence type="ECO:0000256" key="2">
    <source>
        <dbReference type="ARBA" id="ARBA00022475"/>
    </source>
</evidence>
<evidence type="ECO:0000256" key="4">
    <source>
        <dbReference type="ARBA" id="ARBA00022989"/>
    </source>
</evidence>
<keyword evidence="9" id="KW-1185">Reference proteome</keyword>
<feature type="transmembrane region" description="Helical" evidence="6">
    <location>
        <begin position="12"/>
        <end position="31"/>
    </location>
</feature>
<dbReference type="InterPro" id="IPR004869">
    <property type="entry name" value="MMPL_dom"/>
</dbReference>
<keyword evidence="5 6" id="KW-0472">Membrane</keyword>
<dbReference type="InterPro" id="IPR050545">
    <property type="entry name" value="Mycobact_MmpL"/>
</dbReference>
<organism evidence="8 9">
    <name type="scientific">Halarcobacter ebronensis</name>
    <dbReference type="NCBI Taxonomy" id="1462615"/>
    <lineage>
        <taxon>Bacteria</taxon>
        <taxon>Pseudomonadati</taxon>
        <taxon>Campylobacterota</taxon>
        <taxon>Epsilonproteobacteria</taxon>
        <taxon>Campylobacterales</taxon>
        <taxon>Arcobacteraceae</taxon>
        <taxon>Halarcobacter</taxon>
    </lineage>
</organism>
<name>A0A4Q1ARR1_9BACT</name>
<feature type="transmembrane region" description="Helical" evidence="6">
    <location>
        <begin position="608"/>
        <end position="627"/>
    </location>
</feature>
<evidence type="ECO:0000256" key="5">
    <source>
        <dbReference type="ARBA" id="ARBA00023136"/>
    </source>
</evidence>
<evidence type="ECO:0000256" key="3">
    <source>
        <dbReference type="ARBA" id="ARBA00022692"/>
    </source>
</evidence>
<dbReference type="InterPro" id="IPR000731">
    <property type="entry name" value="SSD"/>
</dbReference>
<feature type="transmembrane region" description="Helical" evidence="6">
    <location>
        <begin position="702"/>
        <end position="725"/>
    </location>
</feature>
<feature type="transmembrane region" description="Helical" evidence="6">
    <location>
        <begin position="249"/>
        <end position="270"/>
    </location>
</feature>
<feature type="transmembrane region" description="Helical" evidence="6">
    <location>
        <begin position="634"/>
        <end position="654"/>
    </location>
</feature>
<gene>
    <name evidence="8" type="ORF">CRV07_04815</name>
</gene>
<accession>A0A4Q1ARR1</accession>
<evidence type="ECO:0000313" key="8">
    <source>
        <dbReference type="EMBL" id="RXK06754.1"/>
    </source>
</evidence>
<dbReference type="Gene3D" id="1.20.1640.10">
    <property type="entry name" value="Multidrug efflux transporter AcrB transmembrane domain"/>
    <property type="match status" value="2"/>
</dbReference>
<feature type="transmembrane region" description="Helical" evidence="6">
    <location>
        <begin position="225"/>
        <end position="242"/>
    </location>
</feature>
<feature type="domain" description="SSD" evidence="7">
    <location>
        <begin position="252"/>
        <end position="374"/>
    </location>
</feature>
<protein>
    <recommendedName>
        <fullName evidence="7">SSD domain-containing protein</fullName>
    </recommendedName>
</protein>
<dbReference type="PROSITE" id="PS50156">
    <property type="entry name" value="SSD"/>
    <property type="match status" value="2"/>
</dbReference>
<sequence>MNKTKFAQNIIKFRWPIVTIAPLLIVLLFILNIKKAGFETDFKIWFDEDSAIMKNFDHFKETFGSDDRLLIALRSEDGIFKKEILKSIQEMTNELWQVKHIARVDSITNFQYVHVSKDDEDEIIVEDFLNDIDALSEEELRQKEEFAKTDIQTKNLLISEDGKAAVIVARMVYSKHMAPNDYIDLYNDANLLIEKYRLKGVEYHNMGIPAYTNAFVNAIQSNGKTFFPVFLITIIILLAIIFRNIWSVILPISVVFLTILFIAGFTFGLGYKLNTITSMFPIFIIAIGIADSIHIFWVWKHKQEEGLDNNESIIFSIEKNFTPALITSLTTFAGFISLGISKIVPLQAFGLLLASGSLMAFILSILFLPALLSVINPKIKVKIQKANNLKKFIKRYTNFIIRNDKLIITIWVLFILVCTIGIKDVSVDTEFAKQFSKDMPIRKSAEFVEKNIGGTIPIEIIIDSKENSGIYEPQLMKDVDNYSEAFKQKFDRIRHINSLTQVVKRYHKLMNGDTDEFYKIPQSKQLISQYMLLYSLSLPQGMGINDMMDVDARYLRISAMMNISSEKKKFEMYEWSKRWWKENSKYTASIEGVTMISGHMRLQLTDTMIKSISLALVLVTLIFWFTFKSKFFMGVSTLPNIAPLLITIGLTGWLGMDLDLGMAIVFVIIIGIAIDDTVHFLSKYKAAIKKGETPIEAIEESLLLSGSAIVITTVILVLGFGTFLFSDFALYSNFGLFSSIALSLAMVFDLMLLPAIISIIERKRVKN</sequence>
<comment type="caution">
    <text evidence="8">The sequence shown here is derived from an EMBL/GenBank/DDBJ whole genome shotgun (WGS) entry which is preliminary data.</text>
</comment>
<dbReference type="SUPFAM" id="SSF82866">
    <property type="entry name" value="Multidrug efflux transporter AcrB transmembrane domain"/>
    <property type="match status" value="2"/>
</dbReference>
<dbReference type="PANTHER" id="PTHR33406:SF13">
    <property type="entry name" value="MEMBRANE PROTEIN YDFJ"/>
    <property type="match status" value="1"/>
</dbReference>
<dbReference type="Pfam" id="PF03176">
    <property type="entry name" value="MMPL"/>
    <property type="match status" value="2"/>
</dbReference>
<feature type="transmembrane region" description="Helical" evidence="6">
    <location>
        <begin position="737"/>
        <end position="760"/>
    </location>
</feature>
<proteinExistence type="predicted"/>
<feature type="transmembrane region" description="Helical" evidence="6">
    <location>
        <begin position="320"/>
        <end position="340"/>
    </location>
</feature>
<keyword evidence="3 6" id="KW-0812">Transmembrane</keyword>
<feature type="domain" description="SSD" evidence="7">
    <location>
        <begin position="644"/>
        <end position="759"/>
    </location>
</feature>
<evidence type="ECO:0000256" key="1">
    <source>
        <dbReference type="ARBA" id="ARBA00004651"/>
    </source>
</evidence>
<dbReference type="Proteomes" id="UP000289758">
    <property type="component" value="Unassembled WGS sequence"/>
</dbReference>
<dbReference type="RefSeq" id="WP_129086656.1">
    <property type="nucleotide sequence ID" value="NZ_CP053836.1"/>
</dbReference>
<feature type="transmembrane region" description="Helical" evidence="6">
    <location>
        <begin position="405"/>
        <end position="422"/>
    </location>
</feature>
<feature type="transmembrane region" description="Helical" evidence="6">
    <location>
        <begin position="346"/>
        <end position="375"/>
    </location>
</feature>
<evidence type="ECO:0000256" key="6">
    <source>
        <dbReference type="SAM" id="Phobius"/>
    </source>
</evidence>
<dbReference type="EMBL" id="PDKK01000003">
    <property type="protein sequence ID" value="RXK06754.1"/>
    <property type="molecule type" value="Genomic_DNA"/>
</dbReference>
<dbReference type="PANTHER" id="PTHR33406">
    <property type="entry name" value="MEMBRANE PROTEIN MJ1562-RELATED"/>
    <property type="match status" value="1"/>
</dbReference>
<reference evidence="8 9" key="1">
    <citation type="submission" date="2017-10" db="EMBL/GenBank/DDBJ databases">
        <title>Genomics of the genus Arcobacter.</title>
        <authorList>
            <person name="Perez-Cataluna A."/>
            <person name="Figueras M.J."/>
        </authorList>
    </citation>
    <scope>NUCLEOTIDE SEQUENCE [LARGE SCALE GENOMIC DNA]</scope>
    <source>
        <strain evidence="8 9">CECT 8441</strain>
    </source>
</reference>
<evidence type="ECO:0000259" key="7">
    <source>
        <dbReference type="PROSITE" id="PS50156"/>
    </source>
</evidence>